<reference evidence="2 3" key="1">
    <citation type="journal article" date="2023" name="Plants (Basel)">
        <title>Bridging the Gap: Combining Genomics and Transcriptomics Approaches to Understand Stylosanthes scabra, an Orphan Legume from the Brazilian Caatinga.</title>
        <authorList>
            <person name="Ferreira-Neto J.R.C."/>
            <person name="da Silva M.D."/>
            <person name="Binneck E."/>
            <person name="de Melo N.F."/>
            <person name="da Silva R.H."/>
            <person name="de Melo A.L.T.M."/>
            <person name="Pandolfi V."/>
            <person name="Bustamante F.O."/>
            <person name="Brasileiro-Vidal A.C."/>
            <person name="Benko-Iseppon A.M."/>
        </authorList>
    </citation>
    <scope>NUCLEOTIDE SEQUENCE [LARGE SCALE GENOMIC DNA]</scope>
    <source>
        <tissue evidence="2">Leaves</tissue>
    </source>
</reference>
<evidence type="ECO:0000313" key="3">
    <source>
        <dbReference type="Proteomes" id="UP001341840"/>
    </source>
</evidence>
<dbReference type="InterPro" id="IPR008581">
    <property type="entry name" value="DUF863_pln"/>
</dbReference>
<dbReference type="Proteomes" id="UP001341840">
    <property type="component" value="Unassembled WGS sequence"/>
</dbReference>
<dbReference type="PANTHER" id="PTHR33167:SF18">
    <property type="entry name" value="GB|AAF67766.1"/>
    <property type="match status" value="1"/>
</dbReference>
<feature type="region of interest" description="Disordered" evidence="1">
    <location>
        <begin position="905"/>
        <end position="932"/>
    </location>
</feature>
<evidence type="ECO:0000256" key="1">
    <source>
        <dbReference type="SAM" id="MobiDB-lite"/>
    </source>
</evidence>
<gene>
    <name evidence="2" type="ORF">PIB30_051257</name>
</gene>
<protein>
    <submittedName>
        <fullName evidence="2">Uncharacterized protein</fullName>
    </submittedName>
</protein>
<accession>A0ABU6ZGQ2</accession>
<dbReference type="Pfam" id="PF05904">
    <property type="entry name" value="DUF863"/>
    <property type="match status" value="1"/>
</dbReference>
<sequence length="984" mass="108342">MGANVQCDGYFPGYYSARDLIFESERIPWASSDVNNELKNELHYIGSLPVSSPCNLIGYNKELLKQTILKHEAIFRDQIHELHRIYHKQKELMDEINRSESYKHHLRLETSCSASSLSSKNGQKVCYSANLPWSTAQSLPPGASLQENSNKICPPPVQVVTEESFKDSKPSESKYRKVGKKVLDLQLPANEYIDSEEGECLENGRGTDMHQVSAYSLNGSSKVVCGNGEKPHGVNSNAFAGLNIQFKLEEATSNSYDSAAPAHNRNNAFYDLSRTTKLSYQNFPNDVIWNSNKRKYPENFSGNSLLDQRKIQEQMYRGQSGGALDSFSKVICTEKQSVSIEPLRKNMEQFNDPPYFQPLNQVSEPWSVRKFSSNGSQVEGFISNGSLGPGSASRTCAQYPFVFANDKLSSGISPAELWKTPVSYCGQSSTPVPAVPFLSSSASLGQSWGFTQDKSFQCKSGKPGQNLDGQNLLLCSRSNPLDLPSISSNDPNSSVRHDSLDSDELQMNIKGSKDAWTLKNLNLNIAPAGYFDITALQSIQIPSKENNLQDSSGGLPWLKEKPVFKGNLSEGSKIATQIESVLTNSCNVGGKHGLELKKTEESDLSADKILTLHCNGRPQMSSEHQSSHVFQSFPNQMRSQSAEGIEQKCMSDGKLSCIRTADSGKQVPLAEHSSKNEQKKHESLAGIIDLNSCMIEDENMLMDVDILQAPISPENKECSPPRGESDENQLEMPFQLAGQEDAEVQEERARVAAEALVTISGFVDDNVLKKTTCSSSESPPNPLHWFAEIASAAAADHPENNAGFSGSASNLDDFSHANMDYFEFMTLNLTETSVPDCCYSNTIGQTEQVGGSTLPTQTKKGRPNRGRWRKDFQSQILPSLASLSRYEVTEDLQIIGSLVAAGTPSDTGSLRSAGKNVSARGRRRSGPSVSNNTELHLNFKQLTSISGLGIEKRCLISWGKICRKRRGKRLPITKPLHILNQVYN</sequence>
<keyword evidence="3" id="KW-1185">Reference proteome</keyword>
<organism evidence="2 3">
    <name type="scientific">Stylosanthes scabra</name>
    <dbReference type="NCBI Taxonomy" id="79078"/>
    <lineage>
        <taxon>Eukaryota</taxon>
        <taxon>Viridiplantae</taxon>
        <taxon>Streptophyta</taxon>
        <taxon>Embryophyta</taxon>
        <taxon>Tracheophyta</taxon>
        <taxon>Spermatophyta</taxon>
        <taxon>Magnoliopsida</taxon>
        <taxon>eudicotyledons</taxon>
        <taxon>Gunneridae</taxon>
        <taxon>Pentapetalae</taxon>
        <taxon>rosids</taxon>
        <taxon>fabids</taxon>
        <taxon>Fabales</taxon>
        <taxon>Fabaceae</taxon>
        <taxon>Papilionoideae</taxon>
        <taxon>50 kb inversion clade</taxon>
        <taxon>dalbergioids sensu lato</taxon>
        <taxon>Dalbergieae</taxon>
        <taxon>Pterocarpus clade</taxon>
        <taxon>Stylosanthes</taxon>
    </lineage>
</organism>
<evidence type="ECO:0000313" key="2">
    <source>
        <dbReference type="EMBL" id="MED6221118.1"/>
    </source>
</evidence>
<comment type="caution">
    <text evidence="2">The sequence shown here is derived from an EMBL/GenBank/DDBJ whole genome shotgun (WGS) entry which is preliminary data.</text>
</comment>
<dbReference type="EMBL" id="JASCZI010272221">
    <property type="protein sequence ID" value="MED6221118.1"/>
    <property type="molecule type" value="Genomic_DNA"/>
</dbReference>
<name>A0ABU6ZGQ2_9FABA</name>
<dbReference type="PANTHER" id="PTHR33167">
    <property type="entry name" value="TRANSCRIPTION FACTOR, PUTATIVE (DUF863)-RELATED"/>
    <property type="match status" value="1"/>
</dbReference>
<proteinExistence type="predicted"/>